<dbReference type="Pfam" id="PF13023">
    <property type="entry name" value="HD_3"/>
    <property type="match status" value="1"/>
</dbReference>
<dbReference type="STRING" id="48467.SAMN02745166_01689"/>
<dbReference type="SUPFAM" id="SSF52200">
    <property type="entry name" value="Toll/Interleukin receptor TIR domain"/>
    <property type="match status" value="1"/>
</dbReference>
<evidence type="ECO:0000256" key="3">
    <source>
        <dbReference type="SAM" id="Coils"/>
    </source>
</evidence>
<keyword evidence="1" id="KW-0479">Metal-binding</keyword>
<dbReference type="Proteomes" id="UP000190774">
    <property type="component" value="Unassembled WGS sequence"/>
</dbReference>
<dbReference type="InterPro" id="IPR006674">
    <property type="entry name" value="HD_domain"/>
</dbReference>
<dbReference type="GO" id="GO:0005737">
    <property type="term" value="C:cytoplasm"/>
    <property type="evidence" value="ECO:0007669"/>
    <property type="project" value="TreeGrafter"/>
</dbReference>
<gene>
    <name evidence="5" type="ORF">SAMN02745166_01689</name>
</gene>
<keyword evidence="3" id="KW-0175">Coiled coil</keyword>
<keyword evidence="2" id="KW-0378">Hydrolase</keyword>
<dbReference type="InterPro" id="IPR000157">
    <property type="entry name" value="TIR_dom"/>
</dbReference>
<dbReference type="GO" id="GO:0007165">
    <property type="term" value="P:signal transduction"/>
    <property type="evidence" value="ECO:0007669"/>
    <property type="project" value="InterPro"/>
</dbReference>
<evidence type="ECO:0000313" key="5">
    <source>
        <dbReference type="EMBL" id="SKA90313.1"/>
    </source>
</evidence>
<dbReference type="SUPFAM" id="SSF109604">
    <property type="entry name" value="HD-domain/PDEase-like"/>
    <property type="match status" value="1"/>
</dbReference>
<accession>A0A1T4XLQ7</accession>
<protein>
    <submittedName>
        <fullName evidence="5">5'-deoxynucleotidase YfbR</fullName>
    </submittedName>
</protein>
<dbReference type="PANTHER" id="PTHR11845">
    <property type="entry name" value="5'-DEOXYNUCLEOTIDASE HDDC2"/>
    <property type="match status" value="1"/>
</dbReference>
<dbReference type="RefSeq" id="WP_078812868.1">
    <property type="nucleotide sequence ID" value="NZ_FUYE01000004.1"/>
</dbReference>
<dbReference type="PANTHER" id="PTHR11845:SF13">
    <property type="entry name" value="5'-DEOXYNUCLEOTIDASE HDDC2"/>
    <property type="match status" value="1"/>
</dbReference>
<dbReference type="OrthoDB" id="9796032at2"/>
<feature type="coiled-coil region" evidence="3">
    <location>
        <begin position="156"/>
        <end position="183"/>
    </location>
</feature>
<dbReference type="GO" id="GO:0046872">
    <property type="term" value="F:metal ion binding"/>
    <property type="evidence" value="ECO:0007669"/>
    <property type="project" value="UniProtKB-KW"/>
</dbReference>
<sequence>MADNASYDVFLSHNSRDKALVKELKTWLNGLGLRSWLDEDELQPGLRWQKLLDKAIKCSKSVAVLIGPSGTGPWEIEELENALIYAVKDDRPVIPVFLPGAPENIDLPPFLSNRGTVDLRPAFAEENIDRLRWGITGERYHIREGAATRNSSEPVRAISEKELSAAEHVLEALLKQGQQARDEDRSQYVDRVGFTVLIKQLINASPRMQMEMLAAIRRIYPSRTIWARGKLAYILGRFTDSAVRKEAVDVLKSYLAEHTHALQNLQSVNAVDNGSLRDELFLERTIYISLAYLGDDYASMAYVQKLISDPIVDELNRGFHLDYYGDSIVPDLTSNPGTNTFTTLILRLRTDLTNQSARPMTEIELQTLMSLAVPRHLAGSLSDLIRNSIVDLVNDFRLSRIIKLLPPFASFIDASTSILQRAKASPGSVVSDFYQLKVTRRQGWLQRGIYEPESVADHTWGAMILAQIFLPENAGTEELSDPSYSKHRVVEMLLIHDLSEAFTGDKPLSDKSEADLFQERQVMRRISGFGGLSIFTGMANFWSLNEEFVAQKSVNARLAMDFDTLDGYFQLQRYSSEGQNITDGKEFAESLIARLKTDFCLTLFGRLAQSDAPLLKWFAQSK</sequence>
<feature type="domain" description="TIR" evidence="4">
    <location>
        <begin position="5"/>
        <end position="142"/>
    </location>
</feature>
<keyword evidence="6" id="KW-1185">Reference proteome</keyword>
<evidence type="ECO:0000313" key="6">
    <source>
        <dbReference type="Proteomes" id="UP000190774"/>
    </source>
</evidence>
<organism evidence="5 6">
    <name type="scientific">Prosthecobacter debontii</name>
    <dbReference type="NCBI Taxonomy" id="48467"/>
    <lineage>
        <taxon>Bacteria</taxon>
        <taxon>Pseudomonadati</taxon>
        <taxon>Verrucomicrobiota</taxon>
        <taxon>Verrucomicrobiia</taxon>
        <taxon>Verrucomicrobiales</taxon>
        <taxon>Verrucomicrobiaceae</taxon>
        <taxon>Prosthecobacter</taxon>
    </lineage>
</organism>
<dbReference type="Pfam" id="PF13676">
    <property type="entry name" value="TIR_2"/>
    <property type="match status" value="1"/>
</dbReference>
<dbReference type="InterPro" id="IPR035897">
    <property type="entry name" value="Toll_tir_struct_dom_sf"/>
</dbReference>
<reference evidence="6" key="1">
    <citation type="submission" date="2017-02" db="EMBL/GenBank/DDBJ databases">
        <authorList>
            <person name="Varghese N."/>
            <person name="Submissions S."/>
        </authorList>
    </citation>
    <scope>NUCLEOTIDE SEQUENCE [LARGE SCALE GENOMIC DNA]</scope>
    <source>
        <strain evidence="6">ATCC 700200</strain>
    </source>
</reference>
<dbReference type="PROSITE" id="PS50104">
    <property type="entry name" value="TIR"/>
    <property type="match status" value="1"/>
</dbReference>
<evidence type="ECO:0000256" key="2">
    <source>
        <dbReference type="ARBA" id="ARBA00022801"/>
    </source>
</evidence>
<dbReference type="Gene3D" id="3.40.50.10140">
    <property type="entry name" value="Toll/interleukin-1 receptor homology (TIR) domain"/>
    <property type="match status" value="1"/>
</dbReference>
<dbReference type="GO" id="GO:0002953">
    <property type="term" value="F:5'-deoxynucleotidase activity"/>
    <property type="evidence" value="ECO:0007669"/>
    <property type="project" value="InterPro"/>
</dbReference>
<evidence type="ECO:0000259" key="4">
    <source>
        <dbReference type="PROSITE" id="PS50104"/>
    </source>
</evidence>
<name>A0A1T4XLQ7_9BACT</name>
<dbReference type="InterPro" id="IPR039356">
    <property type="entry name" value="YfbR/HDDC2"/>
</dbReference>
<dbReference type="Gene3D" id="1.10.3210.10">
    <property type="entry name" value="Hypothetical protein af1432"/>
    <property type="match status" value="1"/>
</dbReference>
<proteinExistence type="predicted"/>
<dbReference type="AlphaFoldDB" id="A0A1T4XLQ7"/>
<dbReference type="EMBL" id="FUYE01000004">
    <property type="protein sequence ID" value="SKA90313.1"/>
    <property type="molecule type" value="Genomic_DNA"/>
</dbReference>
<evidence type="ECO:0000256" key="1">
    <source>
        <dbReference type="ARBA" id="ARBA00022723"/>
    </source>
</evidence>